<evidence type="ECO:0000313" key="2">
    <source>
        <dbReference type="EnsemblPlants" id="QL04p067637:mrna:CDS:1"/>
    </source>
</evidence>
<organism evidence="2 3">
    <name type="scientific">Quercus lobata</name>
    <name type="common">Valley oak</name>
    <dbReference type="NCBI Taxonomy" id="97700"/>
    <lineage>
        <taxon>Eukaryota</taxon>
        <taxon>Viridiplantae</taxon>
        <taxon>Streptophyta</taxon>
        <taxon>Embryophyta</taxon>
        <taxon>Tracheophyta</taxon>
        <taxon>Spermatophyta</taxon>
        <taxon>Magnoliopsida</taxon>
        <taxon>eudicotyledons</taxon>
        <taxon>Gunneridae</taxon>
        <taxon>Pentapetalae</taxon>
        <taxon>rosids</taxon>
        <taxon>fabids</taxon>
        <taxon>Fagales</taxon>
        <taxon>Fagaceae</taxon>
        <taxon>Quercus</taxon>
    </lineage>
</organism>
<accession>A0A7N2LHE6</accession>
<reference evidence="2" key="2">
    <citation type="submission" date="2021-01" db="UniProtKB">
        <authorList>
            <consortium name="EnsemblPlants"/>
        </authorList>
    </citation>
    <scope>IDENTIFICATION</scope>
</reference>
<dbReference type="Pfam" id="PF13966">
    <property type="entry name" value="zf-RVT"/>
    <property type="match status" value="1"/>
</dbReference>
<protein>
    <recommendedName>
        <fullName evidence="1">Reverse transcriptase zinc-binding domain-containing protein</fullName>
    </recommendedName>
</protein>
<keyword evidence="3" id="KW-1185">Reference proteome</keyword>
<evidence type="ECO:0000259" key="1">
    <source>
        <dbReference type="Pfam" id="PF13966"/>
    </source>
</evidence>
<dbReference type="EnsemblPlants" id="QL04p067637:mrna">
    <property type="protein sequence ID" value="QL04p067637:mrna:CDS:1"/>
    <property type="gene ID" value="QL04p067637"/>
</dbReference>
<sequence length="287" mass="34403">MQVLVTTPHVWCSLLAAREIIWEGAVWKVRDGRKIQVSKNRWLSHKPVFLGEERPNMLVSDLMDTETKQWDRGKISTLFAYRTRMEILSIPLQNSTAQDKMEWNESRNRIFTVKSAYKVALRIQENTQAEHSRAGLDRPMWKKIWKLNIPPKVRNFLWRACSNILPTRENLHRRRVQVEPWCELCCQCTETVAHMLWECPLARNVWHYAKEKCRNVRTQSRIFFSLFKMVVDRFSQQEIEQWATVSWSIWSARNKFCFEKFQRHPEQIMREATGFLLEYQMLQNAQV</sequence>
<feature type="domain" description="Reverse transcriptase zinc-binding" evidence="1">
    <location>
        <begin position="111"/>
        <end position="206"/>
    </location>
</feature>
<dbReference type="Proteomes" id="UP000594261">
    <property type="component" value="Chromosome 4"/>
</dbReference>
<dbReference type="InParanoid" id="A0A7N2LHE6"/>
<dbReference type="EMBL" id="LRBV02000004">
    <property type="status" value="NOT_ANNOTATED_CDS"/>
    <property type="molecule type" value="Genomic_DNA"/>
</dbReference>
<name>A0A7N2LHE6_QUELO</name>
<dbReference type="AlphaFoldDB" id="A0A7N2LHE6"/>
<evidence type="ECO:0000313" key="3">
    <source>
        <dbReference type="Proteomes" id="UP000594261"/>
    </source>
</evidence>
<dbReference type="Gramene" id="QL04p067637:mrna">
    <property type="protein sequence ID" value="QL04p067637:mrna:CDS:1"/>
    <property type="gene ID" value="QL04p067637"/>
</dbReference>
<proteinExistence type="predicted"/>
<dbReference type="OMA" id="FRIWNCK"/>
<dbReference type="InterPro" id="IPR026960">
    <property type="entry name" value="RVT-Znf"/>
</dbReference>
<reference evidence="2 3" key="1">
    <citation type="journal article" date="2016" name="G3 (Bethesda)">
        <title>First Draft Assembly and Annotation of the Genome of a California Endemic Oak Quercus lobata Nee (Fagaceae).</title>
        <authorList>
            <person name="Sork V.L."/>
            <person name="Fitz-Gibbon S.T."/>
            <person name="Puiu D."/>
            <person name="Crepeau M."/>
            <person name="Gugger P.F."/>
            <person name="Sherman R."/>
            <person name="Stevens K."/>
            <person name="Langley C.H."/>
            <person name="Pellegrini M."/>
            <person name="Salzberg S.L."/>
        </authorList>
    </citation>
    <scope>NUCLEOTIDE SEQUENCE [LARGE SCALE GENOMIC DNA]</scope>
    <source>
        <strain evidence="2 3">cv. SW786</strain>
    </source>
</reference>